<dbReference type="EMBL" id="FRBG01000027">
    <property type="protein sequence ID" value="SHL36799.1"/>
    <property type="molecule type" value="Genomic_DNA"/>
</dbReference>
<reference evidence="3 5" key="2">
    <citation type="submission" date="2016-11" db="EMBL/GenBank/DDBJ databases">
        <authorList>
            <person name="Varghese N."/>
            <person name="Submissions S."/>
        </authorList>
    </citation>
    <scope>NUCLEOTIDE SEQUENCE [LARGE SCALE GENOMIC DNA]</scope>
    <source>
        <strain evidence="3 5">DSM 7308</strain>
    </source>
</reference>
<name>A0A150FMR5_CLOPD</name>
<dbReference type="InterPro" id="IPR010001">
    <property type="entry name" value="BofA"/>
</dbReference>
<proteinExistence type="predicted"/>
<dbReference type="RefSeq" id="WP_066067205.1">
    <property type="nucleotide sequence ID" value="NZ_FRBG01000027.1"/>
</dbReference>
<reference evidence="2 4" key="1">
    <citation type="submission" date="2016-02" db="EMBL/GenBank/DDBJ databases">
        <title>Draft genome sequence for Clostridium paradoxum JW-YL-7.</title>
        <authorList>
            <person name="Utturkar S.M."/>
            <person name="Lancaster A."/>
            <person name="Poole F.L."/>
            <person name="Adams M.W."/>
            <person name="Brown S.D."/>
        </authorList>
    </citation>
    <scope>NUCLEOTIDE SEQUENCE [LARGE SCALE GENOMIC DNA]</scope>
    <source>
        <strain evidence="2 4">JW-YL-7</strain>
    </source>
</reference>
<dbReference type="PATRIC" id="fig|1121328.3.peg.7"/>
<gene>
    <name evidence="2" type="ORF">JWYL7_0007</name>
    <name evidence="3" type="ORF">SAMN05661008_01941</name>
</gene>
<dbReference type="Pfam" id="PF07441">
    <property type="entry name" value="BofA"/>
    <property type="match status" value="1"/>
</dbReference>
<evidence type="ECO:0000313" key="2">
    <source>
        <dbReference type="EMBL" id="KXZ38934.1"/>
    </source>
</evidence>
<evidence type="ECO:0000313" key="4">
    <source>
        <dbReference type="Proteomes" id="UP000092605"/>
    </source>
</evidence>
<protein>
    <submittedName>
        <fullName evidence="3">Inhibitor of the pro-sigma K processing machinery</fullName>
    </submittedName>
    <submittedName>
        <fullName evidence="2">SigmaK-factor processing regulatory BofA</fullName>
    </submittedName>
</protein>
<feature type="transmembrane region" description="Helical" evidence="1">
    <location>
        <begin position="6"/>
        <end position="29"/>
    </location>
</feature>
<accession>A0A150FMR5</accession>
<keyword evidence="1" id="KW-1133">Transmembrane helix</keyword>
<dbReference type="Proteomes" id="UP000092605">
    <property type="component" value="Unassembled WGS sequence"/>
</dbReference>
<sequence length="93" mass="9939">MDATMQIRMILIYGVALLSVYTIFLLLVGPLKALGKMIFKVCVGGLGLFTLNQILVLTGINLTFGINIITSVIAGYLGIVGILSMVVIKLLIV</sequence>
<dbReference type="OrthoDB" id="1757437at2"/>
<keyword evidence="1" id="KW-0812">Transmembrane</keyword>
<comment type="caution">
    <text evidence="2">The sequence shown here is derived from an EMBL/GenBank/DDBJ whole genome shotgun (WGS) entry which is preliminary data.</text>
</comment>
<dbReference type="AlphaFoldDB" id="A0A150FMR5"/>
<keyword evidence="1" id="KW-0472">Membrane</keyword>
<dbReference type="STRING" id="1121328.JWYL7_0007"/>
<keyword evidence="5" id="KW-1185">Reference proteome</keyword>
<dbReference type="Proteomes" id="UP000323392">
    <property type="component" value="Unassembled WGS sequence"/>
</dbReference>
<evidence type="ECO:0000313" key="5">
    <source>
        <dbReference type="Proteomes" id="UP000323392"/>
    </source>
</evidence>
<feature type="transmembrane region" description="Helical" evidence="1">
    <location>
        <begin position="41"/>
        <end position="62"/>
    </location>
</feature>
<evidence type="ECO:0000256" key="1">
    <source>
        <dbReference type="SAM" id="Phobius"/>
    </source>
</evidence>
<dbReference type="EMBL" id="LSFY01000001">
    <property type="protein sequence ID" value="KXZ38934.1"/>
    <property type="molecule type" value="Genomic_DNA"/>
</dbReference>
<organism evidence="2 4">
    <name type="scientific">Alkalithermobacter thermoalcaliphilus JW-YL-7 = DSM 7308</name>
    <dbReference type="NCBI Taxonomy" id="1121328"/>
    <lineage>
        <taxon>Bacteria</taxon>
        <taxon>Bacillati</taxon>
        <taxon>Bacillota</taxon>
        <taxon>Clostridia</taxon>
        <taxon>Peptostreptococcales</taxon>
        <taxon>Tepidibacteraceae</taxon>
        <taxon>Alkalithermobacter</taxon>
    </lineage>
</organism>
<feature type="transmembrane region" description="Helical" evidence="1">
    <location>
        <begin position="68"/>
        <end position="92"/>
    </location>
</feature>
<evidence type="ECO:0000313" key="3">
    <source>
        <dbReference type="EMBL" id="SHL36799.1"/>
    </source>
</evidence>